<dbReference type="PANTHER" id="PTHR12737:SF9">
    <property type="entry name" value="DIMETHYLARGININASE"/>
    <property type="match status" value="1"/>
</dbReference>
<gene>
    <name evidence="4" type="ORF">JK359_12130</name>
</gene>
<dbReference type="AlphaFoldDB" id="A0A937EHP0"/>
<accession>A0A937EHP0</accession>
<dbReference type="SUPFAM" id="SSF55909">
    <property type="entry name" value="Pentein"/>
    <property type="match status" value="1"/>
</dbReference>
<dbReference type="PANTHER" id="PTHR12737">
    <property type="entry name" value="DIMETHYLARGININE DIMETHYLAMINOHYDROLASE"/>
    <property type="match status" value="1"/>
</dbReference>
<evidence type="ECO:0000313" key="4">
    <source>
        <dbReference type="EMBL" id="MBL1082718.1"/>
    </source>
</evidence>
<dbReference type="GO" id="GO:0016597">
    <property type="term" value="F:amino acid binding"/>
    <property type="evidence" value="ECO:0007669"/>
    <property type="project" value="TreeGrafter"/>
</dbReference>
<dbReference type="EMBL" id="JAERRK010000005">
    <property type="protein sequence ID" value="MBL1082718.1"/>
    <property type="molecule type" value="Genomic_DNA"/>
</dbReference>
<evidence type="ECO:0000256" key="2">
    <source>
        <dbReference type="ARBA" id="ARBA00022801"/>
    </source>
</evidence>
<dbReference type="GO" id="GO:0016403">
    <property type="term" value="F:dimethylargininase activity"/>
    <property type="evidence" value="ECO:0007669"/>
    <property type="project" value="TreeGrafter"/>
</dbReference>
<evidence type="ECO:0000256" key="1">
    <source>
        <dbReference type="ARBA" id="ARBA00008532"/>
    </source>
</evidence>
<protein>
    <recommendedName>
        <fullName evidence="6">Amidinotransferase</fullName>
    </recommendedName>
</protein>
<dbReference type="GO" id="GO:0006525">
    <property type="term" value="P:arginine metabolic process"/>
    <property type="evidence" value="ECO:0007669"/>
    <property type="project" value="TreeGrafter"/>
</dbReference>
<evidence type="ECO:0000256" key="3">
    <source>
        <dbReference type="PIRSR" id="PIRSR633199-1"/>
    </source>
</evidence>
<reference evidence="4" key="1">
    <citation type="submission" date="2021-01" db="EMBL/GenBank/DDBJ databases">
        <title>WGS of actinomycetes isolated from Thailand.</title>
        <authorList>
            <person name="Thawai C."/>
        </authorList>
    </citation>
    <scope>NUCLEOTIDE SEQUENCE</scope>
    <source>
        <strain evidence="4">RCU-197</strain>
    </source>
</reference>
<keyword evidence="2" id="KW-0378">Hydrolase</keyword>
<evidence type="ECO:0008006" key="6">
    <source>
        <dbReference type="Google" id="ProtNLM"/>
    </source>
</evidence>
<dbReference type="Gene3D" id="3.75.10.10">
    <property type="entry name" value="L-arginine/glycine Amidinotransferase, Chain A"/>
    <property type="match status" value="1"/>
</dbReference>
<dbReference type="Pfam" id="PF19420">
    <property type="entry name" value="DDAH_eukar"/>
    <property type="match status" value="1"/>
</dbReference>
<keyword evidence="5" id="KW-1185">Reference proteome</keyword>
<comment type="similarity">
    <text evidence="1">Belongs to the DDAH family.</text>
</comment>
<evidence type="ECO:0000313" key="5">
    <source>
        <dbReference type="Proteomes" id="UP000661858"/>
    </source>
</evidence>
<name>A0A937EHP0_9ACTN</name>
<sequence length="289" mass="31552">MHNVEKSTLVAADSVSARVGSGRRFLLCRPSHFDVTFEINPWMNRENRPDRERSFSEWEGLRQALEGCGAQTFAQDSVEGLSDMVFPADIAVVRGGRFLRAKFRHEERRAEAAYGAAWLTTNGFAELEPLTDAEAFLEGGDVLAFADALVAGHGFRTTRSAHEHMAAVFQSEVVSIQLRDPRLYHLDMSFCPLDSRTAIMAPSAWDEKSRKRVLDLVPDPLVVSEAEAMNFSANSVVIGKNVVMSACSDGLAAALEARGITVVVSSIGEFLKAGGGIRCMTLDLNLGSR</sequence>
<dbReference type="RefSeq" id="WP_201834893.1">
    <property type="nucleotide sequence ID" value="NZ_JAERRK010000005.1"/>
</dbReference>
<dbReference type="InterPro" id="IPR033199">
    <property type="entry name" value="DDAH-like"/>
</dbReference>
<feature type="active site" description="Proton donor" evidence="3">
    <location>
        <position position="185"/>
    </location>
</feature>
<organism evidence="4 5">
    <name type="scientific">Streptomyces actinomycinicus</name>
    <dbReference type="NCBI Taxonomy" id="1695166"/>
    <lineage>
        <taxon>Bacteria</taxon>
        <taxon>Bacillati</taxon>
        <taxon>Actinomycetota</taxon>
        <taxon>Actinomycetes</taxon>
        <taxon>Kitasatosporales</taxon>
        <taxon>Streptomycetaceae</taxon>
        <taxon>Streptomyces</taxon>
    </lineage>
</organism>
<dbReference type="GO" id="GO:0000052">
    <property type="term" value="P:citrulline metabolic process"/>
    <property type="evidence" value="ECO:0007669"/>
    <property type="project" value="TreeGrafter"/>
</dbReference>
<feature type="active site" description="Nucleophile" evidence="3">
    <location>
        <position position="279"/>
    </location>
</feature>
<dbReference type="GO" id="GO:0045429">
    <property type="term" value="P:positive regulation of nitric oxide biosynthetic process"/>
    <property type="evidence" value="ECO:0007669"/>
    <property type="project" value="TreeGrafter"/>
</dbReference>
<comment type="caution">
    <text evidence="4">The sequence shown here is derived from an EMBL/GenBank/DDBJ whole genome shotgun (WGS) entry which is preliminary data.</text>
</comment>
<proteinExistence type="inferred from homology"/>
<dbReference type="Proteomes" id="UP000661858">
    <property type="component" value="Unassembled WGS sequence"/>
</dbReference>